<accession>A0A1G4I488</accession>
<evidence type="ECO:0000313" key="2">
    <source>
        <dbReference type="EMBL" id="SCU66583.1"/>
    </source>
</evidence>
<dbReference type="Proteomes" id="UP000195570">
    <property type="component" value="Unassembled WGS sequence"/>
</dbReference>
<feature type="region of interest" description="Disordered" evidence="1">
    <location>
        <begin position="557"/>
        <end position="700"/>
    </location>
</feature>
<gene>
    <name evidence="2" type="ORF">TEOVI_000794400</name>
</gene>
<feature type="compositionally biased region" description="Basic and acidic residues" evidence="1">
    <location>
        <begin position="984"/>
        <end position="999"/>
    </location>
</feature>
<feature type="compositionally biased region" description="Polar residues" evidence="1">
    <location>
        <begin position="564"/>
        <end position="575"/>
    </location>
</feature>
<evidence type="ECO:0000313" key="3">
    <source>
        <dbReference type="Proteomes" id="UP000195570"/>
    </source>
</evidence>
<feature type="compositionally biased region" description="Low complexity" evidence="1">
    <location>
        <begin position="115"/>
        <end position="133"/>
    </location>
</feature>
<feature type="compositionally biased region" description="Polar residues" evidence="1">
    <location>
        <begin position="665"/>
        <end position="675"/>
    </location>
</feature>
<comment type="caution">
    <text evidence="2">The sequence shown here is derived from an EMBL/GenBank/DDBJ whole genome shotgun (WGS) entry which is preliminary data.</text>
</comment>
<dbReference type="VEuPathDB" id="TriTrypDB:TEOVI_000794400"/>
<protein>
    <submittedName>
        <fullName evidence="2">Uncharacterized protein</fullName>
    </submittedName>
</protein>
<dbReference type="GeneID" id="92381878"/>
<feature type="region of interest" description="Disordered" evidence="1">
    <location>
        <begin position="82"/>
        <end position="155"/>
    </location>
</feature>
<reference evidence="2" key="1">
    <citation type="submission" date="2016-09" db="EMBL/GenBank/DDBJ databases">
        <authorList>
            <person name="Hebert L."/>
            <person name="Moumen B."/>
        </authorList>
    </citation>
    <scope>NUCLEOTIDE SEQUENCE [LARGE SCALE GENOMIC DNA]</scope>
    <source>
        <strain evidence="2">OVI</strain>
    </source>
</reference>
<proteinExistence type="predicted"/>
<sequence>MSECPRREVGDSWRKDKPLVEGRRSQYTFATNVAPERKSLHYTSSNTCTNSVTAANDNNAGNGGSNNRYFASVSGVIASRSVSAGRMRAPLSSAVRAADGRVSSTNWEDPAGSQTTTSLLTSSSLPSPSLLLPERPISITEAPVRSTTCHPHGNMKDKYVRARSVMAPMQSTPQLGSVTCSSGRRISTSEGVRIPYGADWLTSERISSVQISPRVSSGVTRSSSGIRCVGAANSKLGFATHSPQMRVVNSSRSALSTYARGGDVRDAIPAGRYPSVNPSISTPTRVASARNGESGVAAATLTNDVIHVAAPRATETNNNSNNVNTEVAATAVPDTTLVACSGAQGMVVSDKCMFCTEKFPAPADVSRRLSFDDGCGGAAEPNSSVESRGAAKMLVEVSARLPEHASALASADSRHRKEMSRVIPAPVQLRAGRDAVTATITSTRGVVGGTDNSCTQEAPVAGEVQARCRTLDGRAKSEDLGTRLTDLSHLHSYVGTPVGGSGQRPFIRHSVRGVDSGRAKLAVAPSLAALRDHTLRSALRPGYNLWSGRYSRSVTQVRLGRSHSAGTRLTSSPSENGKPLFNNGSSCYSTRSHVHDNGTAKSSSCKQGEEEEEQESGHAVSVTLTTAGGRLERAARRPIPPASHRNRPCPPADTTAASHSVVPSGRNTINRTSSEPNPPTEDRNSTYLSGPKPTPSNFSGIVHRNINVTASLKGVETVPSFVRRSSGLCPPVEQELGNRLRVESHPVARGAARESGYLCVASVRLARCTSGRIGPQLWDCAHRDDRCPQQRHSFPVAPLQRSATAPPSRQRLLKVEEAGPPVGDAGSVNASTSAASILLRMRSGACQQRVRVQTSHQNSRGDVHTGCGKGTKGESYGVPDQPNQQHKFNRGSGSGSGSSACCYGVSDSNTPGEVTERVEKSHGRPEEAERTRPSCSLRGYELHVHRRDETVDKTAGIADDDVQLRDRIINNTHNSSDGMTSHASFERGTKDSRQHVGYNDRIREGYDADSFSDDYYDESDCSDEDSWWFFWHFWSGPAIVVFPPAFVPPLKLDNLRIPNDDLALTRYAIPMPTAVQRSPTRTPSIPPLNVIAPPVVSAFSSSSACSGSRRKRASEIKQAKPLVEGRKEREINIKLLLLEAAERRERRLVHQEEAADRKALQQQWAKKLEY</sequence>
<organism evidence="2 3">
    <name type="scientific">Trypanosoma equiperdum</name>
    <dbReference type="NCBI Taxonomy" id="5694"/>
    <lineage>
        <taxon>Eukaryota</taxon>
        <taxon>Discoba</taxon>
        <taxon>Euglenozoa</taxon>
        <taxon>Kinetoplastea</taxon>
        <taxon>Metakinetoplastina</taxon>
        <taxon>Trypanosomatida</taxon>
        <taxon>Trypanosomatidae</taxon>
        <taxon>Trypanosoma</taxon>
    </lineage>
</organism>
<name>A0A1G4I488_TRYEQ</name>
<feature type="compositionally biased region" description="Polar residues" evidence="1">
    <location>
        <begin position="582"/>
        <end position="591"/>
    </location>
</feature>
<evidence type="ECO:0000256" key="1">
    <source>
        <dbReference type="SAM" id="MobiDB-lite"/>
    </source>
</evidence>
<dbReference type="EMBL" id="CZPT02000574">
    <property type="protein sequence ID" value="SCU66583.1"/>
    <property type="molecule type" value="Genomic_DNA"/>
</dbReference>
<feature type="compositionally biased region" description="Basic and acidic residues" evidence="1">
    <location>
        <begin position="914"/>
        <end position="932"/>
    </location>
</feature>
<dbReference type="AlphaFoldDB" id="A0A1G4I488"/>
<keyword evidence="3" id="KW-1185">Reference proteome</keyword>
<feature type="region of interest" description="Disordered" evidence="1">
    <location>
        <begin position="971"/>
        <end position="999"/>
    </location>
</feature>
<dbReference type="RefSeq" id="XP_067078013.1">
    <property type="nucleotide sequence ID" value="XM_067221912.1"/>
</dbReference>
<feature type="region of interest" description="Disordered" evidence="1">
    <location>
        <begin position="852"/>
        <end position="935"/>
    </location>
</feature>
<feature type="compositionally biased region" description="Polar residues" evidence="1">
    <location>
        <begin position="971"/>
        <end position="983"/>
    </location>
</feature>